<evidence type="ECO:0008006" key="4">
    <source>
        <dbReference type="Google" id="ProtNLM"/>
    </source>
</evidence>
<accession>A0A0R1H496</accession>
<dbReference type="PATRIC" id="fig|1423722.3.peg.963"/>
<dbReference type="Proteomes" id="UP000050909">
    <property type="component" value="Unassembled WGS sequence"/>
</dbReference>
<dbReference type="InterPro" id="IPR009061">
    <property type="entry name" value="DNA-bd_dom_put_sf"/>
</dbReference>
<dbReference type="RefSeq" id="WP_056945891.1">
    <property type="nucleotide sequence ID" value="NZ_AZCV01000002.1"/>
</dbReference>
<dbReference type="AlphaFoldDB" id="A0A0R1H496"/>
<dbReference type="Gene3D" id="1.10.1660.10">
    <property type="match status" value="1"/>
</dbReference>
<keyword evidence="3" id="KW-1185">Reference proteome</keyword>
<dbReference type="EMBL" id="AZCV01000002">
    <property type="protein sequence ID" value="KRK38170.1"/>
    <property type="molecule type" value="Genomic_DNA"/>
</dbReference>
<name>A0A0R1H496_9LACO</name>
<protein>
    <recommendedName>
        <fullName evidence="4">HTH merR-type domain-containing protein</fullName>
    </recommendedName>
</protein>
<organism evidence="2 3">
    <name type="scientific">Amylolactobacillus amylotrophicus DSM 20534</name>
    <dbReference type="NCBI Taxonomy" id="1423722"/>
    <lineage>
        <taxon>Bacteria</taxon>
        <taxon>Bacillati</taxon>
        <taxon>Bacillota</taxon>
        <taxon>Bacilli</taxon>
        <taxon>Lactobacillales</taxon>
        <taxon>Lactobacillaceae</taxon>
        <taxon>Amylolactobacillus</taxon>
    </lineage>
</organism>
<gene>
    <name evidence="2" type="ORF">FC62_GL000947</name>
</gene>
<reference evidence="2 3" key="1">
    <citation type="journal article" date="2015" name="Genome Announc.">
        <title>Expanding the biotechnology potential of lactobacilli through comparative genomics of 213 strains and associated genera.</title>
        <authorList>
            <person name="Sun Z."/>
            <person name="Harris H.M."/>
            <person name="McCann A."/>
            <person name="Guo C."/>
            <person name="Argimon S."/>
            <person name="Zhang W."/>
            <person name="Yang X."/>
            <person name="Jeffery I.B."/>
            <person name="Cooney J.C."/>
            <person name="Kagawa T.F."/>
            <person name="Liu W."/>
            <person name="Song Y."/>
            <person name="Salvetti E."/>
            <person name="Wrobel A."/>
            <person name="Rasinkangas P."/>
            <person name="Parkhill J."/>
            <person name="Rea M.C."/>
            <person name="O'Sullivan O."/>
            <person name="Ritari J."/>
            <person name="Douillard F.P."/>
            <person name="Paul Ross R."/>
            <person name="Yang R."/>
            <person name="Briner A.E."/>
            <person name="Felis G.E."/>
            <person name="de Vos W.M."/>
            <person name="Barrangou R."/>
            <person name="Klaenhammer T.R."/>
            <person name="Caufield P.W."/>
            <person name="Cui Y."/>
            <person name="Zhang H."/>
            <person name="O'Toole P.W."/>
        </authorList>
    </citation>
    <scope>NUCLEOTIDE SEQUENCE [LARGE SCALE GENOMIC DNA]</scope>
    <source>
        <strain evidence="2 3">DSM 20534</strain>
    </source>
</reference>
<evidence type="ECO:0000313" key="3">
    <source>
        <dbReference type="Proteomes" id="UP000050909"/>
    </source>
</evidence>
<proteinExistence type="predicted"/>
<sequence>MSDKHDFEEMLEPAQAAAQLKISVATLRKYSLIVEDVTGNGEYFVRTKQKTRLYSAQNVADLHDFKQLSKDASLTLKEAARQIYAVEDAQQSAPEVVVDPDNLNQGQVVELLQLLQSTIAQQNEAIKNLQQQVATVQKQNKQLLNMQQALDVPKKTTKSVQTELKFDQPDGADDIPDLEPEDVERVPEQVEQKLNELQQDAPDDPRAEILTKAVENSEAAKQPQFRTLADMQLPKDKKHWWNRFRE</sequence>
<evidence type="ECO:0000256" key="1">
    <source>
        <dbReference type="SAM" id="Coils"/>
    </source>
</evidence>
<feature type="coiled-coil region" evidence="1">
    <location>
        <begin position="112"/>
        <end position="146"/>
    </location>
</feature>
<comment type="caution">
    <text evidence="2">The sequence shown here is derived from an EMBL/GenBank/DDBJ whole genome shotgun (WGS) entry which is preliminary data.</text>
</comment>
<dbReference type="SUPFAM" id="SSF46955">
    <property type="entry name" value="Putative DNA-binding domain"/>
    <property type="match status" value="1"/>
</dbReference>
<keyword evidence="1" id="KW-0175">Coiled coil</keyword>
<evidence type="ECO:0000313" key="2">
    <source>
        <dbReference type="EMBL" id="KRK38170.1"/>
    </source>
</evidence>